<evidence type="ECO:0000313" key="2">
    <source>
        <dbReference type="EnsemblPlants" id="KEH28483"/>
    </source>
</evidence>
<dbReference type="EnsemblPlants" id="KEH28483">
    <property type="protein sequence ID" value="KEH28483"/>
    <property type="gene ID" value="MTR_5g098005"/>
</dbReference>
<reference evidence="2" key="3">
    <citation type="submission" date="2015-04" db="UniProtKB">
        <authorList>
            <consortium name="EnsemblPlants"/>
        </authorList>
    </citation>
    <scope>IDENTIFICATION</scope>
    <source>
        <strain evidence="2">cv. Jemalong A17</strain>
    </source>
</reference>
<protein>
    <submittedName>
        <fullName evidence="1 2">Uncharacterized protein</fullName>
    </submittedName>
</protein>
<reference evidence="1 3" key="2">
    <citation type="journal article" date="2014" name="BMC Genomics">
        <title>An improved genome release (version Mt4.0) for the model legume Medicago truncatula.</title>
        <authorList>
            <person name="Tang H."/>
            <person name="Krishnakumar V."/>
            <person name="Bidwell S."/>
            <person name="Rosen B."/>
            <person name="Chan A."/>
            <person name="Zhou S."/>
            <person name="Gentzbittel L."/>
            <person name="Childs K.L."/>
            <person name="Yandell M."/>
            <person name="Gundlach H."/>
            <person name="Mayer K.F."/>
            <person name="Schwartz D.C."/>
            <person name="Town C.D."/>
        </authorList>
    </citation>
    <scope>GENOME REANNOTATION</scope>
    <source>
        <strain evidence="1">A17</strain>
        <strain evidence="2 3">cv. Jemalong A17</strain>
    </source>
</reference>
<dbReference type="EMBL" id="CM001221">
    <property type="protein sequence ID" value="KEH28483.1"/>
    <property type="molecule type" value="Genomic_DNA"/>
</dbReference>
<proteinExistence type="predicted"/>
<gene>
    <name evidence="1" type="ordered locus">MTR_5g098005</name>
</gene>
<dbReference type="Proteomes" id="UP000002051">
    <property type="component" value="Chromosome 5"/>
</dbReference>
<dbReference type="HOGENOM" id="CLU_2853109_0_0_1"/>
<name>A0A072UH94_MEDTR</name>
<evidence type="ECO:0000313" key="1">
    <source>
        <dbReference type="EMBL" id="KEH28483.1"/>
    </source>
</evidence>
<evidence type="ECO:0000313" key="3">
    <source>
        <dbReference type="Proteomes" id="UP000002051"/>
    </source>
</evidence>
<reference evidence="1 3" key="1">
    <citation type="journal article" date="2011" name="Nature">
        <title>The Medicago genome provides insight into the evolution of rhizobial symbioses.</title>
        <authorList>
            <person name="Young N.D."/>
            <person name="Debelle F."/>
            <person name="Oldroyd G.E."/>
            <person name="Geurts R."/>
            <person name="Cannon S.B."/>
            <person name="Udvardi M.K."/>
            <person name="Benedito V.A."/>
            <person name="Mayer K.F."/>
            <person name="Gouzy J."/>
            <person name="Schoof H."/>
            <person name="Van de Peer Y."/>
            <person name="Proost S."/>
            <person name="Cook D.R."/>
            <person name="Meyers B.C."/>
            <person name="Spannagl M."/>
            <person name="Cheung F."/>
            <person name="De Mita S."/>
            <person name="Krishnakumar V."/>
            <person name="Gundlach H."/>
            <person name="Zhou S."/>
            <person name="Mudge J."/>
            <person name="Bharti A.K."/>
            <person name="Murray J.D."/>
            <person name="Naoumkina M.A."/>
            <person name="Rosen B."/>
            <person name="Silverstein K.A."/>
            <person name="Tang H."/>
            <person name="Rombauts S."/>
            <person name="Zhao P.X."/>
            <person name="Zhou P."/>
            <person name="Barbe V."/>
            <person name="Bardou P."/>
            <person name="Bechner M."/>
            <person name="Bellec A."/>
            <person name="Berger A."/>
            <person name="Berges H."/>
            <person name="Bidwell S."/>
            <person name="Bisseling T."/>
            <person name="Choisne N."/>
            <person name="Couloux A."/>
            <person name="Denny R."/>
            <person name="Deshpande S."/>
            <person name="Dai X."/>
            <person name="Doyle J.J."/>
            <person name="Dudez A.M."/>
            <person name="Farmer A.D."/>
            <person name="Fouteau S."/>
            <person name="Franken C."/>
            <person name="Gibelin C."/>
            <person name="Gish J."/>
            <person name="Goldstein S."/>
            <person name="Gonzalez A.J."/>
            <person name="Green P.J."/>
            <person name="Hallab A."/>
            <person name="Hartog M."/>
            <person name="Hua A."/>
            <person name="Humphray S.J."/>
            <person name="Jeong D.H."/>
            <person name="Jing Y."/>
            <person name="Jocker A."/>
            <person name="Kenton S.M."/>
            <person name="Kim D.J."/>
            <person name="Klee K."/>
            <person name="Lai H."/>
            <person name="Lang C."/>
            <person name="Lin S."/>
            <person name="Macmil S.L."/>
            <person name="Magdelenat G."/>
            <person name="Matthews L."/>
            <person name="McCorrison J."/>
            <person name="Monaghan E.L."/>
            <person name="Mun J.H."/>
            <person name="Najar F.Z."/>
            <person name="Nicholson C."/>
            <person name="Noirot C."/>
            <person name="O'Bleness M."/>
            <person name="Paule C.R."/>
            <person name="Poulain J."/>
            <person name="Prion F."/>
            <person name="Qin B."/>
            <person name="Qu C."/>
            <person name="Retzel E.F."/>
            <person name="Riddle C."/>
            <person name="Sallet E."/>
            <person name="Samain S."/>
            <person name="Samson N."/>
            <person name="Sanders I."/>
            <person name="Saurat O."/>
            <person name="Scarpelli C."/>
            <person name="Schiex T."/>
            <person name="Segurens B."/>
            <person name="Severin A.J."/>
            <person name="Sherrier D.J."/>
            <person name="Shi R."/>
            <person name="Sims S."/>
            <person name="Singer S.R."/>
            <person name="Sinharoy S."/>
            <person name="Sterck L."/>
            <person name="Viollet A."/>
            <person name="Wang B.B."/>
            <person name="Wang K."/>
            <person name="Wang M."/>
            <person name="Wang X."/>
            <person name="Warfsmann J."/>
            <person name="Weissenbach J."/>
            <person name="White D.D."/>
            <person name="White J.D."/>
            <person name="Wiley G.B."/>
            <person name="Wincker P."/>
            <person name="Xing Y."/>
            <person name="Yang L."/>
            <person name="Yao Z."/>
            <person name="Ying F."/>
            <person name="Zhai J."/>
            <person name="Zhou L."/>
            <person name="Zuber A."/>
            <person name="Denarie J."/>
            <person name="Dixon R.A."/>
            <person name="May G.D."/>
            <person name="Schwartz D.C."/>
            <person name="Rogers J."/>
            <person name="Quetier F."/>
            <person name="Town C.D."/>
            <person name="Roe B.A."/>
        </authorList>
    </citation>
    <scope>NUCLEOTIDE SEQUENCE [LARGE SCALE GENOMIC DNA]</scope>
    <source>
        <strain evidence="1">A17</strain>
        <strain evidence="2 3">cv. Jemalong A17</strain>
    </source>
</reference>
<keyword evidence="3" id="KW-1185">Reference proteome</keyword>
<accession>A0A072UH94</accession>
<organism evidence="1 3">
    <name type="scientific">Medicago truncatula</name>
    <name type="common">Barrel medic</name>
    <name type="synonym">Medicago tribuloides</name>
    <dbReference type="NCBI Taxonomy" id="3880"/>
    <lineage>
        <taxon>Eukaryota</taxon>
        <taxon>Viridiplantae</taxon>
        <taxon>Streptophyta</taxon>
        <taxon>Embryophyta</taxon>
        <taxon>Tracheophyta</taxon>
        <taxon>Spermatophyta</taxon>
        <taxon>Magnoliopsida</taxon>
        <taxon>eudicotyledons</taxon>
        <taxon>Gunneridae</taxon>
        <taxon>Pentapetalae</taxon>
        <taxon>rosids</taxon>
        <taxon>fabids</taxon>
        <taxon>Fabales</taxon>
        <taxon>Fabaceae</taxon>
        <taxon>Papilionoideae</taxon>
        <taxon>50 kb inversion clade</taxon>
        <taxon>NPAAA clade</taxon>
        <taxon>Hologalegina</taxon>
        <taxon>IRL clade</taxon>
        <taxon>Trifolieae</taxon>
        <taxon>Medicago</taxon>
    </lineage>
</organism>
<dbReference type="AlphaFoldDB" id="A0A072UH94"/>
<sequence length="65" mass="7637">MERISLKRIHSPQEITTIHRDFSKAALCSFYKITMDHRDFGIFGFTPNTHLAYDDLLILTKSTHR</sequence>